<dbReference type="InterPro" id="IPR036513">
    <property type="entry name" value="STAS_dom_sf"/>
</dbReference>
<organism evidence="1 2">
    <name type="scientific">Pedobacter antarcticus 4BY</name>
    <dbReference type="NCBI Taxonomy" id="1358423"/>
    <lineage>
        <taxon>Bacteria</taxon>
        <taxon>Pseudomonadati</taxon>
        <taxon>Bacteroidota</taxon>
        <taxon>Sphingobacteriia</taxon>
        <taxon>Sphingobacteriales</taxon>
        <taxon>Sphingobacteriaceae</taxon>
        <taxon>Pedobacter</taxon>
    </lineage>
</organism>
<protein>
    <recommendedName>
        <fullName evidence="3">STAS/SEC14 domain-containing protein</fullName>
    </recommendedName>
</protein>
<dbReference type="SUPFAM" id="SSF52091">
    <property type="entry name" value="SpoIIaa-like"/>
    <property type="match status" value="1"/>
</dbReference>
<sequence>MLTLIHNLPDHVLGIRASGEVDQEDVKSVLLPGLAVKAEQFGEIYYLLVLETGVENFSAGAWIQDLTAGLKHFTRWKKMAIVTDQPAVEKFTDLFSFITPGEAKGFKMEDLKKARKWVIKR</sequence>
<evidence type="ECO:0000313" key="2">
    <source>
        <dbReference type="Proteomes" id="UP000028007"/>
    </source>
</evidence>
<name>A0A081PKC8_9SPHI</name>
<dbReference type="OrthoDB" id="555504at2"/>
<dbReference type="InterPro" id="IPR038396">
    <property type="entry name" value="SpoIIAA-like_sf"/>
</dbReference>
<dbReference type="EMBL" id="JNFF01000019">
    <property type="protein sequence ID" value="KEQ31151.1"/>
    <property type="molecule type" value="Genomic_DNA"/>
</dbReference>
<proteinExistence type="predicted"/>
<reference evidence="1 2" key="1">
    <citation type="journal article" date="1992" name="Int. J. Syst. Bacteriol.">
        <title>Sphingobacterium antarcticus sp. nov. a Psychrotrophic Bacterium from the Soils of Schirmacher Oasis, Antarctica.</title>
        <authorList>
            <person name="Shivaji S."/>
            <person name="Ray M.K."/>
            <person name="Rao N.S."/>
            <person name="Saiserr L."/>
            <person name="Jagannadham M.V."/>
            <person name="Kumar G.S."/>
            <person name="Reddy G."/>
            <person name="Bhargava P.M."/>
        </authorList>
    </citation>
    <scope>NUCLEOTIDE SEQUENCE [LARGE SCALE GENOMIC DNA]</scope>
    <source>
        <strain evidence="1 2">4BY</strain>
    </source>
</reference>
<accession>A0A081PKC8</accession>
<keyword evidence="2" id="KW-1185">Reference proteome</keyword>
<dbReference type="Gene3D" id="3.40.50.10600">
    <property type="entry name" value="SpoIIaa-like domains"/>
    <property type="match status" value="1"/>
</dbReference>
<gene>
    <name evidence="1" type="ORF">N180_02565</name>
</gene>
<dbReference type="Proteomes" id="UP000028007">
    <property type="component" value="Unassembled WGS sequence"/>
</dbReference>
<comment type="caution">
    <text evidence="1">The sequence shown here is derived from an EMBL/GenBank/DDBJ whole genome shotgun (WGS) entry which is preliminary data.</text>
</comment>
<dbReference type="AlphaFoldDB" id="A0A081PKC8"/>
<dbReference type="InterPro" id="IPR021866">
    <property type="entry name" value="SpoIIAA-like"/>
</dbReference>
<dbReference type="Pfam" id="PF11964">
    <property type="entry name" value="SpoIIAA-like"/>
    <property type="match status" value="1"/>
</dbReference>
<dbReference type="eggNOG" id="ENOG5032UBY">
    <property type="taxonomic scope" value="Bacteria"/>
</dbReference>
<evidence type="ECO:0008006" key="3">
    <source>
        <dbReference type="Google" id="ProtNLM"/>
    </source>
</evidence>
<dbReference type="RefSeq" id="WP_037438249.1">
    <property type="nucleotide sequence ID" value="NZ_JNFF01000019.1"/>
</dbReference>
<evidence type="ECO:0000313" key="1">
    <source>
        <dbReference type="EMBL" id="KEQ31151.1"/>
    </source>
</evidence>